<sequence>MPESSNKGGRKPRVTDENLLDVFRTTSDPVLSTAEVADAVPIKRRGTLNRLQALEEYSELESKRIGGRNTVWWLVDEADVSNTEG</sequence>
<proteinExistence type="predicted"/>
<dbReference type="AlphaFoldDB" id="A0ABD5W3F4"/>
<reference evidence="1 2" key="1">
    <citation type="journal article" date="2019" name="Int. J. Syst. Evol. Microbiol.">
        <title>The Global Catalogue of Microorganisms (GCM) 10K type strain sequencing project: providing services to taxonomists for standard genome sequencing and annotation.</title>
        <authorList>
            <consortium name="The Broad Institute Genomics Platform"/>
            <consortium name="The Broad Institute Genome Sequencing Center for Infectious Disease"/>
            <person name="Wu L."/>
            <person name="Ma J."/>
        </authorList>
    </citation>
    <scope>NUCLEOTIDE SEQUENCE [LARGE SCALE GENOMIC DNA]</scope>
    <source>
        <strain evidence="1 2">JCM 30072</strain>
    </source>
</reference>
<dbReference type="EMBL" id="JBHSZI010000001">
    <property type="protein sequence ID" value="MFC7057743.1"/>
    <property type="molecule type" value="Genomic_DNA"/>
</dbReference>
<organism evidence="1 2">
    <name type="scientific">Halovenus salina</name>
    <dbReference type="NCBI Taxonomy" id="1510225"/>
    <lineage>
        <taxon>Archaea</taxon>
        <taxon>Methanobacteriati</taxon>
        <taxon>Methanobacteriota</taxon>
        <taxon>Stenosarchaea group</taxon>
        <taxon>Halobacteria</taxon>
        <taxon>Halobacteriales</taxon>
        <taxon>Haloarculaceae</taxon>
        <taxon>Halovenus</taxon>
    </lineage>
</organism>
<dbReference type="Proteomes" id="UP001596445">
    <property type="component" value="Unassembled WGS sequence"/>
</dbReference>
<protein>
    <recommendedName>
        <fullName evidence="3">HTH domain-containing protein</fullName>
    </recommendedName>
</protein>
<dbReference type="GeneID" id="76629659"/>
<evidence type="ECO:0000313" key="1">
    <source>
        <dbReference type="EMBL" id="MFC7057743.1"/>
    </source>
</evidence>
<evidence type="ECO:0008006" key="3">
    <source>
        <dbReference type="Google" id="ProtNLM"/>
    </source>
</evidence>
<accession>A0ABD5W3F4</accession>
<gene>
    <name evidence="1" type="ORF">ACFQQG_05630</name>
</gene>
<evidence type="ECO:0000313" key="2">
    <source>
        <dbReference type="Proteomes" id="UP001596445"/>
    </source>
</evidence>
<dbReference type="RefSeq" id="WP_267163526.1">
    <property type="nucleotide sequence ID" value="NZ_CP112972.1"/>
</dbReference>
<name>A0ABD5W3F4_9EURY</name>
<comment type="caution">
    <text evidence="1">The sequence shown here is derived from an EMBL/GenBank/DDBJ whole genome shotgun (WGS) entry which is preliminary data.</text>
</comment>
<keyword evidence="2" id="KW-1185">Reference proteome</keyword>